<evidence type="ECO:0000256" key="4">
    <source>
        <dbReference type="ARBA" id="ARBA00023136"/>
    </source>
</evidence>
<dbReference type="PANTHER" id="PTHR19282">
    <property type="entry name" value="TETRASPANIN"/>
    <property type="match status" value="1"/>
</dbReference>
<comment type="subcellular location">
    <subcellularLocation>
        <location evidence="1">Membrane</location>
        <topology evidence="1">Multi-pass membrane protein</topology>
    </subcellularLocation>
</comment>
<evidence type="ECO:0000313" key="6">
    <source>
        <dbReference type="EMBL" id="KAJ6642401.1"/>
    </source>
</evidence>
<comment type="caution">
    <text evidence="6">The sequence shown here is derived from an EMBL/GenBank/DDBJ whole genome shotgun (WGS) entry which is preliminary data.</text>
</comment>
<sequence length="258" mass="29337">LIGLCQILIGGTLLWNHSDFKSIAENTLWGPAALILFLGIFAQFLCWLGWSSTSKKNRCYLALFNVLIVGLVIAQSYGCFWAFKLRYSLVPRSISFEAGIDNSFENFLDQHFKYEFSHSWNRIQEQYQCCGVDGPTDYRRGASALPWSCCGKSEDPFVTDCSQIYQRGCLGVLTHTIKKLLLYAAVTAFVAATFQSAGLFCTIQLVLSLRRNETEEEVDTSSMSFRQKLNRELKPLTRTQIHRKLKIEESKPDTIQNI</sequence>
<dbReference type="EMBL" id="WJQU01000002">
    <property type="protein sequence ID" value="KAJ6642401.1"/>
    <property type="molecule type" value="Genomic_DNA"/>
</dbReference>
<evidence type="ECO:0000256" key="2">
    <source>
        <dbReference type="ARBA" id="ARBA00022692"/>
    </source>
</evidence>
<dbReference type="GO" id="GO:0005886">
    <property type="term" value="C:plasma membrane"/>
    <property type="evidence" value="ECO:0007669"/>
    <property type="project" value="TreeGrafter"/>
</dbReference>
<dbReference type="AlphaFoldDB" id="A0A9Q0N3F5"/>
<gene>
    <name evidence="6" type="primary">IM23</name>
    <name evidence="6" type="ORF">Bhyg_07349</name>
</gene>
<evidence type="ECO:0000256" key="3">
    <source>
        <dbReference type="ARBA" id="ARBA00022989"/>
    </source>
</evidence>
<dbReference type="InterPro" id="IPR008952">
    <property type="entry name" value="Tetraspanin_EC2_sf"/>
</dbReference>
<evidence type="ECO:0000313" key="7">
    <source>
        <dbReference type="Proteomes" id="UP001151699"/>
    </source>
</evidence>
<feature type="transmembrane region" description="Helical" evidence="5">
    <location>
        <begin position="180"/>
        <end position="207"/>
    </location>
</feature>
<keyword evidence="3 5" id="KW-1133">Transmembrane helix</keyword>
<proteinExistence type="predicted"/>
<accession>A0A9Q0N3F5</accession>
<organism evidence="6 7">
    <name type="scientific">Pseudolycoriella hygida</name>
    <dbReference type="NCBI Taxonomy" id="35572"/>
    <lineage>
        <taxon>Eukaryota</taxon>
        <taxon>Metazoa</taxon>
        <taxon>Ecdysozoa</taxon>
        <taxon>Arthropoda</taxon>
        <taxon>Hexapoda</taxon>
        <taxon>Insecta</taxon>
        <taxon>Pterygota</taxon>
        <taxon>Neoptera</taxon>
        <taxon>Endopterygota</taxon>
        <taxon>Diptera</taxon>
        <taxon>Nematocera</taxon>
        <taxon>Sciaroidea</taxon>
        <taxon>Sciaridae</taxon>
        <taxon>Pseudolycoriella</taxon>
    </lineage>
</organism>
<evidence type="ECO:0000256" key="1">
    <source>
        <dbReference type="ARBA" id="ARBA00004141"/>
    </source>
</evidence>
<protein>
    <submittedName>
        <fullName evidence="6">23 kDa integral membrane protein</fullName>
    </submittedName>
</protein>
<dbReference type="Gene3D" id="1.10.1450.10">
    <property type="entry name" value="Tetraspanin"/>
    <property type="match status" value="1"/>
</dbReference>
<keyword evidence="2 5" id="KW-0812">Transmembrane</keyword>
<name>A0A9Q0N3F5_9DIPT</name>
<feature type="transmembrane region" description="Helical" evidence="5">
    <location>
        <begin position="28"/>
        <end position="48"/>
    </location>
</feature>
<dbReference type="SUPFAM" id="SSF48652">
    <property type="entry name" value="Tetraspanin"/>
    <property type="match status" value="1"/>
</dbReference>
<dbReference type="CDD" id="cd03127">
    <property type="entry name" value="tetraspanin_LEL"/>
    <property type="match status" value="1"/>
</dbReference>
<feature type="transmembrane region" description="Helical" evidence="5">
    <location>
        <begin position="60"/>
        <end position="83"/>
    </location>
</feature>
<dbReference type="Proteomes" id="UP001151699">
    <property type="component" value="Chromosome B"/>
</dbReference>
<reference evidence="6" key="1">
    <citation type="submission" date="2022-07" db="EMBL/GenBank/DDBJ databases">
        <authorList>
            <person name="Trinca V."/>
            <person name="Uliana J.V.C."/>
            <person name="Torres T.T."/>
            <person name="Ward R.J."/>
            <person name="Monesi N."/>
        </authorList>
    </citation>
    <scope>NUCLEOTIDE SEQUENCE</scope>
    <source>
        <strain evidence="6">HSMRA1968</strain>
        <tissue evidence="6">Whole embryos</tissue>
    </source>
</reference>
<dbReference type="InterPro" id="IPR018499">
    <property type="entry name" value="Tetraspanin/Peripherin"/>
</dbReference>
<feature type="non-terminal residue" evidence="6">
    <location>
        <position position="1"/>
    </location>
</feature>
<dbReference type="PANTHER" id="PTHR19282:SF505">
    <property type="entry name" value="TRANSMEMBRANE 4 SUPERFAMILY, ISOFORM C"/>
    <property type="match status" value="1"/>
</dbReference>
<dbReference type="Pfam" id="PF00335">
    <property type="entry name" value="Tetraspanin"/>
    <property type="match status" value="1"/>
</dbReference>
<keyword evidence="7" id="KW-1185">Reference proteome</keyword>
<dbReference type="OrthoDB" id="6239677at2759"/>
<keyword evidence="4 5" id="KW-0472">Membrane</keyword>
<evidence type="ECO:0000256" key="5">
    <source>
        <dbReference type="SAM" id="Phobius"/>
    </source>
</evidence>